<dbReference type="InterPro" id="IPR018392">
    <property type="entry name" value="LysM"/>
</dbReference>
<organism evidence="3 4">
    <name type="scientific">Alienimonas chondri</name>
    <dbReference type="NCBI Taxonomy" id="2681879"/>
    <lineage>
        <taxon>Bacteria</taxon>
        <taxon>Pseudomonadati</taxon>
        <taxon>Planctomycetota</taxon>
        <taxon>Planctomycetia</taxon>
        <taxon>Planctomycetales</taxon>
        <taxon>Planctomycetaceae</taxon>
        <taxon>Alienimonas</taxon>
    </lineage>
</organism>
<dbReference type="InterPro" id="IPR036779">
    <property type="entry name" value="LysM_dom_sf"/>
</dbReference>
<dbReference type="PROSITE" id="PS51782">
    <property type="entry name" value="LYSM"/>
    <property type="match status" value="1"/>
</dbReference>
<evidence type="ECO:0000256" key="1">
    <source>
        <dbReference type="SAM" id="MobiDB-lite"/>
    </source>
</evidence>
<protein>
    <recommendedName>
        <fullName evidence="2">LysM domain-containing protein</fullName>
    </recommendedName>
</protein>
<comment type="caution">
    <text evidence="3">The sequence shown here is derived from an EMBL/GenBank/DDBJ whole genome shotgun (WGS) entry which is preliminary data.</text>
</comment>
<proteinExistence type="predicted"/>
<evidence type="ECO:0000259" key="2">
    <source>
        <dbReference type="PROSITE" id="PS51782"/>
    </source>
</evidence>
<accession>A0ABX1VJ64</accession>
<reference evidence="3 4" key="1">
    <citation type="journal article" date="2020" name="Syst. Appl. Microbiol.">
        <title>Alienimonas chondri sp. nov., a novel planctomycete isolated from the biofilm of the red alga Chondrus crispus.</title>
        <authorList>
            <person name="Vitorino I."/>
            <person name="Albuquerque L."/>
            <person name="Wiegand S."/>
            <person name="Kallscheuer N."/>
            <person name="da Costa M.S."/>
            <person name="Lobo-da-Cunha A."/>
            <person name="Jogler C."/>
            <person name="Lage O.M."/>
        </authorList>
    </citation>
    <scope>NUCLEOTIDE SEQUENCE [LARGE SCALE GENOMIC DNA]</scope>
    <source>
        <strain evidence="3 4">LzC2</strain>
    </source>
</reference>
<dbReference type="SMART" id="SM00257">
    <property type="entry name" value="LysM"/>
    <property type="match status" value="1"/>
</dbReference>
<dbReference type="PANTHER" id="PTHR34700">
    <property type="entry name" value="POTASSIUM BINDING PROTEIN KBP"/>
    <property type="match status" value="1"/>
</dbReference>
<dbReference type="InterPro" id="IPR052196">
    <property type="entry name" value="Bact_Kbp"/>
</dbReference>
<feature type="region of interest" description="Disordered" evidence="1">
    <location>
        <begin position="21"/>
        <end position="40"/>
    </location>
</feature>
<gene>
    <name evidence="3" type="ORF">LzC2_29760</name>
</gene>
<sequence>MGAPVRVASLNPIVPAPEWLDPIPEGFEEEPQSDAGAATPRTYVVAPGDTLSGIAEKALGSHRKYHAIYDANRDVLASPDALKVGMTLRIPDATTL</sequence>
<evidence type="ECO:0000313" key="4">
    <source>
        <dbReference type="Proteomes" id="UP000609651"/>
    </source>
</evidence>
<evidence type="ECO:0000313" key="3">
    <source>
        <dbReference type="EMBL" id="NNJ26881.1"/>
    </source>
</evidence>
<keyword evidence="4" id="KW-1185">Reference proteome</keyword>
<dbReference type="Proteomes" id="UP000609651">
    <property type="component" value="Unassembled WGS sequence"/>
</dbReference>
<dbReference type="Gene3D" id="3.10.350.10">
    <property type="entry name" value="LysM domain"/>
    <property type="match status" value="1"/>
</dbReference>
<dbReference type="PANTHER" id="PTHR34700:SF8">
    <property type="entry name" value="POTASSIUM BINDING PROTEIN KBP"/>
    <property type="match status" value="1"/>
</dbReference>
<name>A0ABX1VJ64_9PLAN</name>
<dbReference type="SUPFAM" id="SSF54106">
    <property type="entry name" value="LysM domain"/>
    <property type="match status" value="1"/>
</dbReference>
<dbReference type="EMBL" id="WTPX01000104">
    <property type="protein sequence ID" value="NNJ26881.1"/>
    <property type="molecule type" value="Genomic_DNA"/>
</dbReference>
<dbReference type="Pfam" id="PF01476">
    <property type="entry name" value="LysM"/>
    <property type="match status" value="1"/>
</dbReference>
<feature type="domain" description="LysM" evidence="2">
    <location>
        <begin position="41"/>
        <end position="90"/>
    </location>
</feature>
<dbReference type="CDD" id="cd00118">
    <property type="entry name" value="LysM"/>
    <property type="match status" value="1"/>
</dbReference>